<dbReference type="EMBL" id="LAZR01003916">
    <property type="protein sequence ID" value="KKN13514.1"/>
    <property type="molecule type" value="Genomic_DNA"/>
</dbReference>
<protein>
    <submittedName>
        <fullName evidence="1">Uncharacterized protein</fullName>
    </submittedName>
</protein>
<organism evidence="1">
    <name type="scientific">marine sediment metagenome</name>
    <dbReference type="NCBI Taxonomy" id="412755"/>
    <lineage>
        <taxon>unclassified sequences</taxon>
        <taxon>metagenomes</taxon>
        <taxon>ecological metagenomes</taxon>
    </lineage>
</organism>
<reference evidence="1" key="1">
    <citation type="journal article" date="2015" name="Nature">
        <title>Complex archaea that bridge the gap between prokaryotes and eukaryotes.</title>
        <authorList>
            <person name="Spang A."/>
            <person name="Saw J.H."/>
            <person name="Jorgensen S.L."/>
            <person name="Zaremba-Niedzwiedzka K."/>
            <person name="Martijn J."/>
            <person name="Lind A.E."/>
            <person name="van Eijk R."/>
            <person name="Schleper C."/>
            <person name="Guy L."/>
            <person name="Ettema T.J."/>
        </authorList>
    </citation>
    <scope>NUCLEOTIDE SEQUENCE</scope>
</reference>
<sequence>MAECGKCGVSIKRPRRTQTGTHFGKPIYRTLCRRCRKEAREENEERNNRQS</sequence>
<gene>
    <name evidence="1" type="ORF">LCGC14_1005700</name>
</gene>
<comment type="caution">
    <text evidence="1">The sequence shown here is derived from an EMBL/GenBank/DDBJ whole genome shotgun (WGS) entry which is preliminary data.</text>
</comment>
<name>A0A0F9N6E0_9ZZZZ</name>
<evidence type="ECO:0000313" key="1">
    <source>
        <dbReference type="EMBL" id="KKN13514.1"/>
    </source>
</evidence>
<dbReference type="AlphaFoldDB" id="A0A0F9N6E0"/>
<accession>A0A0F9N6E0</accession>
<proteinExistence type="predicted"/>